<feature type="signal peptide" evidence="1">
    <location>
        <begin position="1"/>
        <end position="23"/>
    </location>
</feature>
<dbReference type="InterPro" id="IPR038243">
    <property type="entry name" value="Spidroin_N_sf"/>
</dbReference>
<evidence type="ECO:0000313" key="3">
    <source>
        <dbReference type="EMBL" id="KAF8763378.1"/>
    </source>
</evidence>
<evidence type="ECO:0000259" key="2">
    <source>
        <dbReference type="Pfam" id="PF16763"/>
    </source>
</evidence>
<dbReference type="Pfam" id="PF16763">
    <property type="entry name" value="Spidroin_N"/>
    <property type="match status" value="1"/>
</dbReference>
<sequence length="254" mass="28126">MNWLTTLGFAVLLLSLQCNGVQSRKHSSNLSRSPWADSAKAKAFMDCLIKKIEQSDVLPQKEKEDMEMLVQSLMSALSGHKGNNSEATLKAMNMAFASALAELVVAEDADDPDSIATKTEALSKALQQCFKKTMHKVNRKFIAEIKDLIQMFVKEAAEDMNDTDEDNEFQEDYTSNMEFQTSDLAAKDTFITNYQTDQGYATDQYPTEGQFGPSDTSSGAGLTPDRLTNTLLDFYGALAFFVYCISSVSSPETF</sequence>
<evidence type="ECO:0000256" key="1">
    <source>
        <dbReference type="SAM" id="SignalP"/>
    </source>
</evidence>
<keyword evidence="4" id="KW-1185">Reference proteome</keyword>
<evidence type="ECO:0000313" key="4">
    <source>
        <dbReference type="Proteomes" id="UP000807504"/>
    </source>
</evidence>
<feature type="domain" description="Spidroin N-terminal" evidence="2">
    <location>
        <begin position="34"/>
        <end position="157"/>
    </location>
</feature>
<dbReference type="Proteomes" id="UP000807504">
    <property type="component" value="Unassembled WGS sequence"/>
</dbReference>
<dbReference type="Gene3D" id="1.10.274.70">
    <property type="match status" value="1"/>
</dbReference>
<feature type="chain" id="PRO_5035720039" description="Spidroin N-terminal domain-containing protein" evidence="1">
    <location>
        <begin position="24"/>
        <end position="254"/>
    </location>
</feature>
<proteinExistence type="predicted"/>
<reference evidence="3" key="1">
    <citation type="journal article" date="2020" name="bioRxiv">
        <title>Chromosome-level reference genome of the European wasp spider Argiope bruennichi: a resource for studies on range expansion and evolutionary adaptation.</title>
        <authorList>
            <person name="Sheffer M.M."/>
            <person name="Hoppe A."/>
            <person name="Krehenwinkel H."/>
            <person name="Uhl G."/>
            <person name="Kuss A.W."/>
            <person name="Jensen L."/>
            <person name="Jensen C."/>
            <person name="Gillespie R.G."/>
            <person name="Hoff K.J."/>
            <person name="Prost S."/>
        </authorList>
    </citation>
    <scope>NUCLEOTIDE SEQUENCE</scope>
</reference>
<dbReference type="EMBL" id="JABXBU010002231">
    <property type="protein sequence ID" value="KAF8763378.1"/>
    <property type="molecule type" value="Genomic_DNA"/>
</dbReference>
<accession>A0A8T0DXY0</accession>
<name>A0A8T0DXY0_ARGBR</name>
<dbReference type="InterPro" id="IPR031913">
    <property type="entry name" value="Spidroin_N"/>
</dbReference>
<reference evidence="3" key="2">
    <citation type="submission" date="2020-06" db="EMBL/GenBank/DDBJ databases">
        <authorList>
            <person name="Sheffer M."/>
        </authorList>
    </citation>
    <scope>NUCLEOTIDE SEQUENCE</scope>
</reference>
<organism evidence="3 4">
    <name type="scientific">Argiope bruennichi</name>
    <name type="common">Wasp spider</name>
    <name type="synonym">Aranea bruennichi</name>
    <dbReference type="NCBI Taxonomy" id="94029"/>
    <lineage>
        <taxon>Eukaryota</taxon>
        <taxon>Metazoa</taxon>
        <taxon>Ecdysozoa</taxon>
        <taxon>Arthropoda</taxon>
        <taxon>Chelicerata</taxon>
        <taxon>Arachnida</taxon>
        <taxon>Araneae</taxon>
        <taxon>Araneomorphae</taxon>
        <taxon>Entelegynae</taxon>
        <taxon>Araneoidea</taxon>
        <taxon>Araneidae</taxon>
        <taxon>Argiope</taxon>
    </lineage>
</organism>
<keyword evidence="1" id="KW-0732">Signal</keyword>
<gene>
    <name evidence="3" type="ORF">HNY73_021566</name>
</gene>
<protein>
    <recommendedName>
        <fullName evidence="2">Spidroin N-terminal domain-containing protein</fullName>
    </recommendedName>
</protein>
<comment type="caution">
    <text evidence="3">The sequence shown here is derived from an EMBL/GenBank/DDBJ whole genome shotgun (WGS) entry which is preliminary data.</text>
</comment>
<dbReference type="AlphaFoldDB" id="A0A8T0DXY0"/>